<dbReference type="Pfam" id="PF07714">
    <property type="entry name" value="PK_Tyr_Ser-Thr"/>
    <property type="match status" value="1"/>
</dbReference>
<dbReference type="PANTHER" id="PTHR23257:SF963">
    <property type="entry name" value="AT08303P"/>
    <property type="match status" value="1"/>
</dbReference>
<protein>
    <recommendedName>
        <fullName evidence="1">Protein kinase domain-containing protein</fullName>
    </recommendedName>
</protein>
<keyword evidence="3" id="KW-1185">Reference proteome</keyword>
<dbReference type="OrthoDB" id="5581784at2759"/>
<accession>A0A397JBI0</accession>
<dbReference type="GO" id="GO:0004672">
    <property type="term" value="F:protein kinase activity"/>
    <property type="evidence" value="ECO:0007669"/>
    <property type="project" value="InterPro"/>
</dbReference>
<dbReference type="SUPFAM" id="SSF56112">
    <property type="entry name" value="Protein kinase-like (PK-like)"/>
    <property type="match status" value="1"/>
</dbReference>
<dbReference type="InterPro" id="IPR050167">
    <property type="entry name" value="Ser_Thr_protein_kinase"/>
</dbReference>
<feature type="domain" description="Protein kinase" evidence="1">
    <location>
        <begin position="45"/>
        <end position="331"/>
    </location>
</feature>
<dbReference type="GO" id="GO:0005524">
    <property type="term" value="F:ATP binding"/>
    <property type="evidence" value="ECO:0007669"/>
    <property type="project" value="InterPro"/>
</dbReference>
<dbReference type="STRING" id="1348612.A0A397JBI0"/>
<organism evidence="2 3">
    <name type="scientific">Diversispora epigaea</name>
    <dbReference type="NCBI Taxonomy" id="1348612"/>
    <lineage>
        <taxon>Eukaryota</taxon>
        <taxon>Fungi</taxon>
        <taxon>Fungi incertae sedis</taxon>
        <taxon>Mucoromycota</taxon>
        <taxon>Glomeromycotina</taxon>
        <taxon>Glomeromycetes</taxon>
        <taxon>Diversisporales</taxon>
        <taxon>Diversisporaceae</taxon>
        <taxon>Diversispora</taxon>
    </lineage>
</organism>
<dbReference type="PANTHER" id="PTHR23257">
    <property type="entry name" value="SERINE-THREONINE PROTEIN KINASE"/>
    <property type="match status" value="1"/>
</dbReference>
<dbReference type="InterPro" id="IPR001245">
    <property type="entry name" value="Ser-Thr/Tyr_kinase_cat_dom"/>
</dbReference>
<name>A0A397JBI0_9GLOM</name>
<dbReference type="Proteomes" id="UP000266861">
    <property type="component" value="Unassembled WGS sequence"/>
</dbReference>
<proteinExistence type="predicted"/>
<dbReference type="Gene3D" id="1.10.510.10">
    <property type="entry name" value="Transferase(Phosphotransferase) domain 1"/>
    <property type="match status" value="1"/>
</dbReference>
<dbReference type="InterPro" id="IPR011009">
    <property type="entry name" value="Kinase-like_dom_sf"/>
</dbReference>
<dbReference type="GO" id="GO:0005737">
    <property type="term" value="C:cytoplasm"/>
    <property type="evidence" value="ECO:0007669"/>
    <property type="project" value="TreeGrafter"/>
</dbReference>
<evidence type="ECO:0000259" key="1">
    <source>
        <dbReference type="PROSITE" id="PS50011"/>
    </source>
</evidence>
<sequence length="409" mass="48173">MHTKEDFIKKFGTWSSGNTDIDKIIQESQINNPEFSLRWIPYDTFYDTEHIADSKYYTLHSARLRNYKICNLDCEYEHRGTVSLKELKDYRHDVLKFIKVIKNIANDGFYHYCITRFFGISKNPSTQNYIIVMESFDDTIHSFLSDLFLKIEWKSKIKLLYQIILSLGFLHENNLVHCVLHSRNISVEGRKLDPDSLDVIMDPGLCKLSDDLTLNSDNKNNYVYGSIPYIPPEVLRGNEFTKKGDIYSFGGIMYQMATGNQPFSHQAHDTYLIIDICNGVRPKVPDMMLNLIPKCYLDMMYRCWDDNPSKRPTFYELANIMLPWNQYEEFLEADRNRERINKSHEQKLLRSLYNFHPQSRYISRNIYALYELRDSLEDIKSGKCADPNLYTCDMNSEVLSKRICIDLEI</sequence>
<dbReference type="PROSITE" id="PS50011">
    <property type="entry name" value="PROTEIN_KINASE_DOM"/>
    <property type="match status" value="1"/>
</dbReference>
<dbReference type="InterPro" id="IPR000719">
    <property type="entry name" value="Prot_kinase_dom"/>
</dbReference>
<evidence type="ECO:0000313" key="2">
    <source>
        <dbReference type="EMBL" id="RHZ82333.1"/>
    </source>
</evidence>
<dbReference type="AlphaFoldDB" id="A0A397JBI0"/>
<dbReference type="GO" id="GO:0007165">
    <property type="term" value="P:signal transduction"/>
    <property type="evidence" value="ECO:0007669"/>
    <property type="project" value="TreeGrafter"/>
</dbReference>
<gene>
    <name evidence="2" type="ORF">Glove_109g208</name>
</gene>
<evidence type="ECO:0000313" key="3">
    <source>
        <dbReference type="Proteomes" id="UP000266861"/>
    </source>
</evidence>
<comment type="caution">
    <text evidence="2">The sequence shown here is derived from an EMBL/GenBank/DDBJ whole genome shotgun (WGS) entry which is preliminary data.</text>
</comment>
<reference evidence="2 3" key="1">
    <citation type="submission" date="2018-08" db="EMBL/GenBank/DDBJ databases">
        <title>Genome and evolution of the arbuscular mycorrhizal fungus Diversispora epigaea (formerly Glomus versiforme) and its bacterial endosymbionts.</title>
        <authorList>
            <person name="Sun X."/>
            <person name="Fei Z."/>
            <person name="Harrison M."/>
        </authorList>
    </citation>
    <scope>NUCLEOTIDE SEQUENCE [LARGE SCALE GENOMIC DNA]</scope>
    <source>
        <strain evidence="2 3">IT104</strain>
    </source>
</reference>
<dbReference type="EMBL" id="PQFF01000102">
    <property type="protein sequence ID" value="RHZ82333.1"/>
    <property type="molecule type" value="Genomic_DNA"/>
</dbReference>